<dbReference type="EMBL" id="CAJOAY010000433">
    <property type="protein sequence ID" value="CAF3663973.1"/>
    <property type="molecule type" value="Genomic_DNA"/>
</dbReference>
<organism evidence="4 5">
    <name type="scientific">Adineta steineri</name>
    <dbReference type="NCBI Taxonomy" id="433720"/>
    <lineage>
        <taxon>Eukaryota</taxon>
        <taxon>Metazoa</taxon>
        <taxon>Spiralia</taxon>
        <taxon>Gnathifera</taxon>
        <taxon>Rotifera</taxon>
        <taxon>Eurotatoria</taxon>
        <taxon>Bdelloidea</taxon>
        <taxon>Adinetida</taxon>
        <taxon>Adinetidae</taxon>
        <taxon>Adineta</taxon>
    </lineage>
</organism>
<keyword evidence="3" id="KW-1133">Transmembrane helix</keyword>
<accession>A0A818RY83</accession>
<evidence type="ECO:0000256" key="2">
    <source>
        <dbReference type="PROSITE-ProRule" id="PRU00504"/>
    </source>
</evidence>
<evidence type="ECO:0008006" key="6">
    <source>
        <dbReference type="Google" id="ProtNLM"/>
    </source>
</evidence>
<sequence>MNINNTVGPDESTVVNSNTTQLRKLYEHFQKRKLIWIIVFIIFIVIIVTVATSTVLSNKTKREKVVTTEITTATTTTTTITTPATTTRKQLIPSVIINNNTKWKQNESTVAGGNGQGNKSNQLSRPFGFYVDDDDHSIYIADNSNHRVVRWEFDADEGVVVAGGNGYGNKIDQLYGPVDVILDKDKKYIIICDQGNRRVVEWSLQDSHDQEILIGSIACYGLALDDNGDLYISDWIKHQAIRWQEGDTKGTIVAGGNGQGNHLNQLNFPVYIFVDECDSVYIVDHNNNRVMKWMKNAIEGILIAPGQVSEENENPLSQPLGVIVDHIGNVYLSNYNTHQITRWLPGAIEGTHIVGENEYGSLSAPFQCSSDISFDRQGNLYVVDRDNHRIQKFDIDLD</sequence>
<keyword evidence="1" id="KW-0677">Repeat</keyword>
<dbReference type="PANTHER" id="PTHR24104:SF25">
    <property type="entry name" value="PROTEIN LIN-41"/>
    <property type="match status" value="1"/>
</dbReference>
<keyword evidence="3" id="KW-0472">Membrane</keyword>
<dbReference type="PANTHER" id="PTHR24104">
    <property type="entry name" value="E3 UBIQUITIN-PROTEIN LIGASE NHLRC1-RELATED"/>
    <property type="match status" value="1"/>
</dbReference>
<protein>
    <recommendedName>
        <fullName evidence="6">NHL repeat containing protein</fullName>
    </recommendedName>
</protein>
<comment type="caution">
    <text evidence="4">The sequence shown here is derived from an EMBL/GenBank/DDBJ whole genome shotgun (WGS) entry which is preliminary data.</text>
</comment>
<name>A0A818RY83_9BILA</name>
<dbReference type="InterPro" id="IPR011042">
    <property type="entry name" value="6-blade_b-propeller_TolB-like"/>
</dbReference>
<dbReference type="SUPFAM" id="SSF101898">
    <property type="entry name" value="NHL repeat"/>
    <property type="match status" value="1"/>
</dbReference>
<dbReference type="AlphaFoldDB" id="A0A818RY83"/>
<dbReference type="InterPro" id="IPR050952">
    <property type="entry name" value="TRIM-NHL_E3_ligases"/>
</dbReference>
<dbReference type="CDD" id="cd05819">
    <property type="entry name" value="NHL"/>
    <property type="match status" value="1"/>
</dbReference>
<evidence type="ECO:0000313" key="4">
    <source>
        <dbReference type="EMBL" id="CAF3663973.1"/>
    </source>
</evidence>
<dbReference type="Proteomes" id="UP000663881">
    <property type="component" value="Unassembled WGS sequence"/>
</dbReference>
<dbReference type="Gene3D" id="2.120.10.30">
    <property type="entry name" value="TolB, C-terminal domain"/>
    <property type="match status" value="2"/>
</dbReference>
<dbReference type="Pfam" id="PF01436">
    <property type="entry name" value="NHL"/>
    <property type="match status" value="2"/>
</dbReference>
<feature type="repeat" description="NHL" evidence="2">
    <location>
        <begin position="358"/>
        <end position="396"/>
    </location>
</feature>
<dbReference type="PROSITE" id="PS51125">
    <property type="entry name" value="NHL"/>
    <property type="match status" value="1"/>
</dbReference>
<reference evidence="4" key="1">
    <citation type="submission" date="2021-02" db="EMBL/GenBank/DDBJ databases">
        <authorList>
            <person name="Nowell W R."/>
        </authorList>
    </citation>
    <scope>NUCLEOTIDE SEQUENCE</scope>
</reference>
<dbReference type="InterPro" id="IPR001258">
    <property type="entry name" value="NHL_repeat"/>
</dbReference>
<proteinExistence type="predicted"/>
<evidence type="ECO:0000256" key="1">
    <source>
        <dbReference type="ARBA" id="ARBA00022737"/>
    </source>
</evidence>
<dbReference type="Gene3D" id="2.40.10.500">
    <property type="match status" value="1"/>
</dbReference>
<evidence type="ECO:0000256" key="3">
    <source>
        <dbReference type="SAM" id="Phobius"/>
    </source>
</evidence>
<dbReference type="GO" id="GO:0008270">
    <property type="term" value="F:zinc ion binding"/>
    <property type="evidence" value="ECO:0007669"/>
    <property type="project" value="UniProtKB-KW"/>
</dbReference>
<feature type="transmembrane region" description="Helical" evidence="3">
    <location>
        <begin position="34"/>
        <end position="56"/>
    </location>
</feature>
<evidence type="ECO:0000313" key="5">
    <source>
        <dbReference type="Proteomes" id="UP000663881"/>
    </source>
</evidence>
<gene>
    <name evidence="4" type="ORF">OKA104_LOCUS9960</name>
</gene>
<keyword evidence="3" id="KW-0812">Transmembrane</keyword>